<gene>
    <name evidence="2" type="ORF">PFICI_05886</name>
</gene>
<dbReference type="InParanoid" id="W3XD79"/>
<dbReference type="eggNOG" id="ENOG502SCA5">
    <property type="taxonomic scope" value="Eukaryota"/>
</dbReference>
<dbReference type="OrthoDB" id="5388207at2759"/>
<feature type="region of interest" description="Disordered" evidence="1">
    <location>
        <begin position="1"/>
        <end position="293"/>
    </location>
</feature>
<feature type="compositionally biased region" description="Basic and acidic residues" evidence="1">
    <location>
        <begin position="241"/>
        <end position="277"/>
    </location>
</feature>
<feature type="compositionally biased region" description="Low complexity" evidence="1">
    <location>
        <begin position="224"/>
        <end position="240"/>
    </location>
</feature>
<accession>W3XD79</accession>
<dbReference type="STRING" id="1229662.W3XD79"/>
<feature type="compositionally biased region" description="Basic and acidic residues" evidence="1">
    <location>
        <begin position="107"/>
        <end position="119"/>
    </location>
</feature>
<dbReference type="RefSeq" id="XP_007832658.1">
    <property type="nucleotide sequence ID" value="XM_007834467.1"/>
</dbReference>
<proteinExistence type="predicted"/>
<evidence type="ECO:0000313" key="2">
    <source>
        <dbReference type="EMBL" id="ETS84010.1"/>
    </source>
</evidence>
<evidence type="ECO:0000313" key="3">
    <source>
        <dbReference type="Proteomes" id="UP000030651"/>
    </source>
</evidence>
<reference evidence="3" key="1">
    <citation type="journal article" date="2015" name="BMC Genomics">
        <title>Genomic and transcriptomic analysis of the endophytic fungus Pestalotiopsis fici reveals its lifestyle and high potential for synthesis of natural products.</title>
        <authorList>
            <person name="Wang X."/>
            <person name="Zhang X."/>
            <person name="Liu L."/>
            <person name="Xiang M."/>
            <person name="Wang W."/>
            <person name="Sun X."/>
            <person name="Che Y."/>
            <person name="Guo L."/>
            <person name="Liu G."/>
            <person name="Guo L."/>
            <person name="Wang C."/>
            <person name="Yin W.B."/>
            <person name="Stadler M."/>
            <person name="Zhang X."/>
            <person name="Liu X."/>
        </authorList>
    </citation>
    <scope>NUCLEOTIDE SEQUENCE [LARGE SCALE GENOMIC DNA]</scope>
    <source>
        <strain evidence="3">W106-1 / CGMCC3.15140</strain>
    </source>
</reference>
<dbReference type="GeneID" id="19270899"/>
<feature type="compositionally biased region" description="Low complexity" evidence="1">
    <location>
        <begin position="58"/>
        <end position="78"/>
    </location>
</feature>
<feature type="compositionally biased region" description="Basic and acidic residues" evidence="1">
    <location>
        <begin position="22"/>
        <end position="44"/>
    </location>
</feature>
<dbReference type="OMA" id="ENQPHDP"/>
<protein>
    <submittedName>
        <fullName evidence="2">Uncharacterized protein</fullName>
    </submittedName>
</protein>
<feature type="compositionally biased region" description="Basic and acidic residues" evidence="1">
    <location>
        <begin position="166"/>
        <end position="176"/>
    </location>
</feature>
<organism evidence="2 3">
    <name type="scientific">Pestalotiopsis fici (strain W106-1 / CGMCC3.15140)</name>
    <dbReference type="NCBI Taxonomy" id="1229662"/>
    <lineage>
        <taxon>Eukaryota</taxon>
        <taxon>Fungi</taxon>
        <taxon>Dikarya</taxon>
        <taxon>Ascomycota</taxon>
        <taxon>Pezizomycotina</taxon>
        <taxon>Sordariomycetes</taxon>
        <taxon>Xylariomycetidae</taxon>
        <taxon>Amphisphaeriales</taxon>
        <taxon>Sporocadaceae</taxon>
        <taxon>Pestalotiopsis</taxon>
    </lineage>
</organism>
<name>W3XD79_PESFW</name>
<feature type="compositionally biased region" description="Basic and acidic residues" evidence="1">
    <location>
        <begin position="204"/>
        <end position="220"/>
    </location>
</feature>
<dbReference type="Proteomes" id="UP000030651">
    <property type="component" value="Unassembled WGS sequence"/>
</dbReference>
<dbReference type="AlphaFoldDB" id="W3XD79"/>
<feature type="compositionally biased region" description="Low complexity" evidence="1">
    <location>
        <begin position="132"/>
        <end position="144"/>
    </location>
</feature>
<dbReference type="HOGENOM" id="CLU_056606_1_0_1"/>
<keyword evidence="3" id="KW-1185">Reference proteome</keyword>
<dbReference type="KEGG" id="pfy:PFICI_05886"/>
<evidence type="ECO:0000256" key="1">
    <source>
        <dbReference type="SAM" id="MobiDB-lite"/>
    </source>
</evidence>
<dbReference type="EMBL" id="KI912111">
    <property type="protein sequence ID" value="ETS84010.1"/>
    <property type="molecule type" value="Genomic_DNA"/>
</dbReference>
<sequence length="293" mass="29887">MDTINSIAKTAANAVWGPNTTDGKEPVSGHQGDVSKGEPYDKGNIEGAHSSVNTTGESTPNTTSAAAPTSAAGNTTGPSTTSVTEGSKDAEFAKTTGTAAESSEVPDNERTELKAKDTPSDTTTGQNDTRDPTNPQTNPKNNPTDVDDTAAGPTEGQKLDGPGPKPLDEVAKEHGGDAGNSDAALTSSEGNTEGKAATESDDPNDPHAPSKGEGTGEKYIKSTGMAADGGDFDAANAGAGREADRLMEEKGIHTSKDAPKGEVADDKHGSPESEEKKKKPGVVQKIKAKLSHH</sequence>